<dbReference type="OrthoDB" id="412814at2759"/>
<comment type="caution">
    <text evidence="8">The sequence shown here is derived from an EMBL/GenBank/DDBJ whole genome shotgun (WGS) entry which is preliminary data.</text>
</comment>
<evidence type="ECO:0000256" key="6">
    <source>
        <dbReference type="ARBA" id="ARBA00022801"/>
    </source>
</evidence>
<dbReference type="PANTHER" id="PTHR11963:SF23">
    <property type="entry name" value="CYTOSOL AMINOPEPTIDASE"/>
    <property type="match status" value="1"/>
</dbReference>
<dbReference type="GO" id="GO:0006508">
    <property type="term" value="P:proteolysis"/>
    <property type="evidence" value="ECO:0007669"/>
    <property type="project" value="UniProtKB-KW"/>
</dbReference>
<evidence type="ECO:0000256" key="4">
    <source>
        <dbReference type="ARBA" id="ARBA00022438"/>
    </source>
</evidence>
<dbReference type="SUPFAM" id="SSF53187">
    <property type="entry name" value="Zn-dependent exopeptidases"/>
    <property type="match status" value="1"/>
</dbReference>
<dbReference type="PRINTS" id="PR00481">
    <property type="entry name" value="LAMNOPPTDASE"/>
</dbReference>
<protein>
    <recommendedName>
        <fullName evidence="7">Cytosol aminopeptidase domain-containing protein</fullName>
    </recommendedName>
</protein>
<evidence type="ECO:0000256" key="3">
    <source>
        <dbReference type="ARBA" id="ARBA00009528"/>
    </source>
</evidence>
<dbReference type="InterPro" id="IPR043472">
    <property type="entry name" value="Macro_dom-like"/>
</dbReference>
<dbReference type="Pfam" id="PF00883">
    <property type="entry name" value="Peptidase_M17"/>
    <property type="match status" value="1"/>
</dbReference>
<keyword evidence="4" id="KW-0031">Aminopeptidase</keyword>
<dbReference type="EMBL" id="MBFS01000493">
    <property type="protein sequence ID" value="PVV02360.1"/>
    <property type="molecule type" value="Genomic_DNA"/>
</dbReference>
<dbReference type="CDD" id="cd00433">
    <property type="entry name" value="Peptidase_M17"/>
    <property type="match status" value="1"/>
</dbReference>
<keyword evidence="9" id="KW-1185">Reference proteome</keyword>
<comment type="catalytic activity">
    <reaction evidence="1">
        <text>Release of an N-terminal amino acid, Xaa-|-Yaa-, in which Xaa is preferably Leu, but may be other amino acids including Pro although not Arg or Lys, and Yaa may be Pro. Amino acid amides and methyl esters are also readily hydrolyzed, but rates on arylamides are exceedingly low.</text>
        <dbReference type="EC" id="3.4.11.1"/>
    </reaction>
</comment>
<evidence type="ECO:0000313" key="8">
    <source>
        <dbReference type="EMBL" id="PVV02360.1"/>
    </source>
</evidence>
<evidence type="ECO:0000256" key="2">
    <source>
        <dbReference type="ARBA" id="ARBA00001585"/>
    </source>
</evidence>
<evidence type="ECO:0000256" key="5">
    <source>
        <dbReference type="ARBA" id="ARBA00022670"/>
    </source>
</evidence>
<dbReference type="SUPFAM" id="SSF52949">
    <property type="entry name" value="Macro domain-like"/>
    <property type="match status" value="1"/>
</dbReference>
<sequence length="545" mass="58847">MFSTPRLFSSIARSPRITNQQTLILTRFFSASSSRFSSGVVLGIYNDFSFLKESVSKSTLSLDAQQNIVQQLKLEQKKNAPGDCLVTFEQINDSSAHVAVVGLGSKDASSEEKLENIRIAAGSGVKALKARKVDSIKVDSMGNPKAAAEGAFLGAYVFEALKSKQKPQPEISPLDEVKSSDLVYGIDSNDWNIGKMYAEAQNWARNLVNMPANLMTPTIFCNKVKEELSEFPNVQVIVHSAEWVKNHKMDLFMSVAKGSDEPLRFLEIIYKGSPTHDRPVALVGKGVTFDSGGISIKPSRGMDAMKGDMGGAGSVVAAMKGIIEMGLPVYAVACIPLCENLINGYATKPGDVFRAMNGKTVEVLNTDAEGRLILADALTYTVDTYNPTTLIDVATLTGAMSIALGETYSGVFSSSNKLWELLEQSSKSTGDQLWRMPLHKAYSKAMESKVADIANISSGGGGGSCTAAAFLKEFLGTSPKSDEGKPETLPAYDLNSEESDLKWAHIDIAGSMDTTKNNGHFVSGMTGRPTRTLIEFISRFAFKQQ</sequence>
<name>A0A2T9ZCT4_9FUNG</name>
<dbReference type="PANTHER" id="PTHR11963">
    <property type="entry name" value="LEUCINE AMINOPEPTIDASE-RELATED"/>
    <property type="match status" value="1"/>
</dbReference>
<dbReference type="InterPro" id="IPR023042">
    <property type="entry name" value="Peptidase_M17_leu_NH2_pept"/>
</dbReference>
<dbReference type="InterPro" id="IPR000819">
    <property type="entry name" value="Peptidase_M17_C"/>
</dbReference>
<comment type="catalytic activity">
    <reaction evidence="2">
        <text>Release of N-terminal proline from a peptide.</text>
        <dbReference type="EC" id="3.4.11.5"/>
    </reaction>
</comment>
<dbReference type="Gene3D" id="3.40.220.10">
    <property type="entry name" value="Leucine Aminopeptidase, subunit E, domain 1"/>
    <property type="match status" value="1"/>
</dbReference>
<keyword evidence="5" id="KW-0645">Protease</keyword>
<evidence type="ECO:0000256" key="1">
    <source>
        <dbReference type="ARBA" id="ARBA00000135"/>
    </source>
</evidence>
<dbReference type="Proteomes" id="UP000245609">
    <property type="component" value="Unassembled WGS sequence"/>
</dbReference>
<dbReference type="GO" id="GO:0030145">
    <property type="term" value="F:manganese ion binding"/>
    <property type="evidence" value="ECO:0007669"/>
    <property type="project" value="InterPro"/>
</dbReference>
<dbReference type="Pfam" id="PF02789">
    <property type="entry name" value="Peptidase_M17_N"/>
    <property type="match status" value="1"/>
</dbReference>
<gene>
    <name evidence="8" type="ORF">BB560_003189</name>
</gene>
<accession>A0A2T9ZCT4</accession>
<keyword evidence="6" id="KW-0378">Hydrolase</keyword>
<dbReference type="HAMAP" id="MF_00181">
    <property type="entry name" value="Cytosol_peptidase_M17"/>
    <property type="match status" value="1"/>
</dbReference>
<dbReference type="InterPro" id="IPR008283">
    <property type="entry name" value="Peptidase_M17_N"/>
</dbReference>
<dbReference type="STRING" id="133381.A0A2T9ZCT4"/>
<evidence type="ECO:0000259" key="7">
    <source>
        <dbReference type="PROSITE" id="PS00631"/>
    </source>
</evidence>
<dbReference type="Gene3D" id="3.40.630.10">
    <property type="entry name" value="Zn peptidases"/>
    <property type="match status" value="1"/>
</dbReference>
<comment type="similarity">
    <text evidence="3">Belongs to the peptidase M17 family.</text>
</comment>
<dbReference type="AlphaFoldDB" id="A0A2T9ZCT4"/>
<organism evidence="8 9">
    <name type="scientific">Smittium megazygosporum</name>
    <dbReference type="NCBI Taxonomy" id="133381"/>
    <lineage>
        <taxon>Eukaryota</taxon>
        <taxon>Fungi</taxon>
        <taxon>Fungi incertae sedis</taxon>
        <taxon>Zoopagomycota</taxon>
        <taxon>Kickxellomycotina</taxon>
        <taxon>Harpellomycetes</taxon>
        <taxon>Harpellales</taxon>
        <taxon>Legeriomycetaceae</taxon>
        <taxon>Smittium</taxon>
    </lineage>
</organism>
<evidence type="ECO:0000313" key="9">
    <source>
        <dbReference type="Proteomes" id="UP000245609"/>
    </source>
</evidence>
<feature type="domain" description="Cytosol aminopeptidase" evidence="7">
    <location>
        <begin position="365"/>
        <end position="372"/>
    </location>
</feature>
<dbReference type="GO" id="GO:0005737">
    <property type="term" value="C:cytoplasm"/>
    <property type="evidence" value="ECO:0007669"/>
    <property type="project" value="InterPro"/>
</dbReference>
<proteinExistence type="inferred from homology"/>
<dbReference type="PROSITE" id="PS00631">
    <property type="entry name" value="CYTOSOL_AP"/>
    <property type="match status" value="1"/>
</dbReference>
<dbReference type="GO" id="GO:0070006">
    <property type="term" value="F:metalloaminopeptidase activity"/>
    <property type="evidence" value="ECO:0007669"/>
    <property type="project" value="InterPro"/>
</dbReference>
<dbReference type="InterPro" id="IPR011356">
    <property type="entry name" value="Leucine_aapep/pepB"/>
</dbReference>
<reference evidence="8 9" key="1">
    <citation type="journal article" date="2018" name="MBio">
        <title>Comparative Genomics Reveals the Core Gene Toolbox for the Fungus-Insect Symbiosis.</title>
        <authorList>
            <person name="Wang Y."/>
            <person name="Stata M."/>
            <person name="Wang W."/>
            <person name="Stajich J.E."/>
            <person name="White M.M."/>
            <person name="Moncalvo J.M."/>
        </authorList>
    </citation>
    <scope>NUCLEOTIDE SEQUENCE [LARGE SCALE GENOMIC DNA]</scope>
    <source>
        <strain evidence="8 9">SC-DP-2</strain>
    </source>
</reference>